<evidence type="ECO:0000256" key="6">
    <source>
        <dbReference type="SAM" id="MobiDB-lite"/>
    </source>
</evidence>
<dbReference type="HOGENOM" id="CLU_015846_11_0_0"/>
<dbReference type="InterPro" id="IPR015424">
    <property type="entry name" value="PyrdxlP-dep_Trfase"/>
</dbReference>
<evidence type="ECO:0000256" key="1">
    <source>
        <dbReference type="ARBA" id="ARBA00001933"/>
    </source>
</evidence>
<evidence type="ECO:0000256" key="4">
    <source>
        <dbReference type="ARBA" id="ARBA00022898"/>
    </source>
</evidence>
<keyword evidence="8" id="KW-0032">Aminotransferase</keyword>
<dbReference type="SUPFAM" id="SSF53383">
    <property type="entry name" value="PLP-dependent transferases"/>
    <property type="match status" value="1"/>
</dbReference>
<evidence type="ECO:0000256" key="2">
    <source>
        <dbReference type="ARBA" id="ARBA00011738"/>
    </source>
</evidence>
<gene>
    <name evidence="8" type="ordered locus">DR_2346</name>
</gene>
<dbReference type="GO" id="GO:0030170">
    <property type="term" value="F:pyridoxal phosphate binding"/>
    <property type="evidence" value="ECO:0007669"/>
    <property type="project" value="InterPro"/>
</dbReference>
<dbReference type="EnsemblBacteria" id="AAF11891">
    <property type="protein sequence ID" value="AAF11891"/>
    <property type="gene ID" value="DR_2346"/>
</dbReference>
<evidence type="ECO:0000256" key="5">
    <source>
        <dbReference type="RuleBase" id="RU003693"/>
    </source>
</evidence>
<dbReference type="InParanoid" id="Q9RRY6"/>
<dbReference type="AlphaFoldDB" id="Q9RRY6"/>
<dbReference type="FunCoup" id="Q9RRY6">
    <property type="interactions" value="357"/>
</dbReference>
<dbReference type="STRING" id="243230.DR_2346"/>
<protein>
    <submittedName>
        <fullName evidence="8">Aminotransferase, class II</fullName>
    </submittedName>
</protein>
<evidence type="ECO:0000259" key="7">
    <source>
        <dbReference type="Pfam" id="PF00155"/>
    </source>
</evidence>
<keyword evidence="9" id="KW-1185">Reference proteome</keyword>
<dbReference type="eggNOG" id="COG0156">
    <property type="taxonomic scope" value="Bacteria"/>
</dbReference>
<keyword evidence="3" id="KW-0808">Transferase</keyword>
<comment type="similarity">
    <text evidence="5">Belongs to the class-II pyridoxal-phosphate-dependent aminotransferase family.</text>
</comment>
<feature type="region of interest" description="Disordered" evidence="6">
    <location>
        <begin position="1"/>
        <end position="30"/>
    </location>
</feature>
<sequence length="424" mass="45861">MESGRFITPTQGKETSRLPGMTTTTDVPASGVSLSERLRQDLAGLRESGLLISPRVLDAPQRARTRVDGREVVNLASNNYLGFADHPRLKERAAQYLQQWGVGAGAVRTIAGTLRIHEDFERQLADFKHTGSALVLHSGFSTNQGVLGGLLREGDLVVSDELNHASIIDGLRLTKATKKIYKHADPADLDRVLRENPSEGLKLVVTDGVFSMDGDVAPLDKLVEVARRYGAVTYVDDAHGSGVMGEAGRGTVHHFGFEYADDVIQVGTLSKAWGGVGGYAAGHPDLRELLINRARPYLFSTAQPPAVVGALAAALDEVQRDPSLMERLWDNTRFFKAELGRLGFDTLGSVTPITPVVFGEASAAFEASRRLFDLGIFAVGLGFPTVPRDLARIRNIVTAEHTRDDLEQALSAYQQVGRDLGVIA</sequence>
<dbReference type="PANTHER" id="PTHR13693:SF3">
    <property type="entry name" value="LD36009P"/>
    <property type="match status" value="1"/>
</dbReference>
<organism evidence="8 9">
    <name type="scientific">Deinococcus radiodurans (strain ATCC 13939 / DSM 20539 / JCM 16871 / CCUG 27074 / LMG 4051 / NBRC 15346 / NCIMB 9279 / VKM B-1422 / R1)</name>
    <dbReference type="NCBI Taxonomy" id="243230"/>
    <lineage>
        <taxon>Bacteria</taxon>
        <taxon>Thermotogati</taxon>
        <taxon>Deinococcota</taxon>
        <taxon>Deinococci</taxon>
        <taxon>Deinococcales</taxon>
        <taxon>Deinococcaceae</taxon>
        <taxon>Deinococcus</taxon>
    </lineage>
</organism>
<dbReference type="Pfam" id="PF00155">
    <property type="entry name" value="Aminotran_1_2"/>
    <property type="match status" value="1"/>
</dbReference>
<evidence type="ECO:0000313" key="9">
    <source>
        <dbReference type="Proteomes" id="UP000002524"/>
    </source>
</evidence>
<dbReference type="PATRIC" id="fig|243230.17.peg.2579"/>
<accession>Q9RRY6</accession>
<dbReference type="CDD" id="cd06454">
    <property type="entry name" value="KBL_like"/>
    <property type="match status" value="1"/>
</dbReference>
<dbReference type="KEGG" id="dra:DR_2346"/>
<dbReference type="Gene3D" id="3.40.640.10">
    <property type="entry name" value="Type I PLP-dependent aspartate aminotransferase-like (Major domain)"/>
    <property type="match status" value="1"/>
</dbReference>
<dbReference type="GO" id="GO:0008483">
    <property type="term" value="F:transaminase activity"/>
    <property type="evidence" value="ECO:0007669"/>
    <property type="project" value="UniProtKB-KW"/>
</dbReference>
<feature type="domain" description="Aminotransferase class I/classII large" evidence="7">
    <location>
        <begin position="71"/>
        <end position="411"/>
    </location>
</feature>
<dbReference type="InterPro" id="IPR015422">
    <property type="entry name" value="PyrdxlP-dep_Trfase_small"/>
</dbReference>
<dbReference type="PIR" id="A75286">
    <property type="entry name" value="A75286"/>
</dbReference>
<dbReference type="PaxDb" id="243230-DR_2346"/>
<evidence type="ECO:0000313" key="8">
    <source>
        <dbReference type="EMBL" id="AAF11891.1"/>
    </source>
</evidence>
<comment type="subunit">
    <text evidence="2">Homodimer.</text>
</comment>
<reference evidence="8 9" key="1">
    <citation type="journal article" date="1999" name="Science">
        <title>Genome sequence of the radioresistant bacterium Deinococcus radiodurans R1.</title>
        <authorList>
            <person name="White O."/>
            <person name="Eisen J.A."/>
            <person name="Heidelberg J.F."/>
            <person name="Hickey E.K."/>
            <person name="Peterson J.D."/>
            <person name="Dodson R.J."/>
            <person name="Haft D.H."/>
            <person name="Gwinn M.L."/>
            <person name="Nelson W.C."/>
            <person name="Richardson D.L."/>
            <person name="Moffat K.S."/>
            <person name="Qin H."/>
            <person name="Jiang L."/>
            <person name="Pamphile W."/>
            <person name="Crosby M."/>
            <person name="Shen M."/>
            <person name="Vamathevan J.J."/>
            <person name="Lam P."/>
            <person name="McDonald L."/>
            <person name="Utterback T."/>
            <person name="Zalewski C."/>
            <person name="Makarova K.S."/>
            <person name="Aravind L."/>
            <person name="Daly M.J."/>
            <person name="Minton K.W."/>
            <person name="Fleischmann R.D."/>
            <person name="Ketchum K.A."/>
            <person name="Nelson K.E."/>
            <person name="Salzberg S."/>
            <person name="Smith H.O."/>
            <person name="Venter J.C."/>
            <person name="Fraser C.M."/>
        </authorList>
    </citation>
    <scope>NUCLEOTIDE SEQUENCE [LARGE SCALE GENOMIC DNA]</scope>
    <source>
        <strain evidence="9">ATCC 13939 / DSM 20539 / JCM 16871 / LMG 4051 / NBRC 15346 / NCIMB 9279 / R1 / VKM B-1422</strain>
    </source>
</reference>
<dbReference type="InterPro" id="IPR010962">
    <property type="entry name" value="AONS_Archaea/Firmicutes"/>
</dbReference>
<name>Q9RRY6_DEIRA</name>
<dbReference type="InterPro" id="IPR050087">
    <property type="entry name" value="AON_synthase_class-II"/>
</dbReference>
<dbReference type="InterPro" id="IPR015421">
    <property type="entry name" value="PyrdxlP-dep_Trfase_major"/>
</dbReference>
<dbReference type="EMBL" id="AE000513">
    <property type="protein sequence ID" value="AAF11891.1"/>
    <property type="molecule type" value="Genomic_DNA"/>
</dbReference>
<keyword evidence="4 5" id="KW-0663">Pyridoxal phosphate</keyword>
<dbReference type="PANTHER" id="PTHR13693">
    <property type="entry name" value="CLASS II AMINOTRANSFERASE/8-AMINO-7-OXONONANOATE SYNTHASE"/>
    <property type="match status" value="1"/>
</dbReference>
<comment type="cofactor">
    <cofactor evidence="1 5">
        <name>pyridoxal 5'-phosphate</name>
        <dbReference type="ChEBI" id="CHEBI:597326"/>
    </cofactor>
</comment>
<evidence type="ECO:0000256" key="3">
    <source>
        <dbReference type="ARBA" id="ARBA00022679"/>
    </source>
</evidence>
<dbReference type="InterPro" id="IPR001917">
    <property type="entry name" value="Aminotrans_II_pyridoxalP_BS"/>
</dbReference>
<dbReference type="Gene3D" id="3.90.1150.10">
    <property type="entry name" value="Aspartate Aminotransferase, domain 1"/>
    <property type="match status" value="1"/>
</dbReference>
<dbReference type="InterPro" id="IPR004839">
    <property type="entry name" value="Aminotransferase_I/II_large"/>
</dbReference>
<dbReference type="PROSITE" id="PS00599">
    <property type="entry name" value="AA_TRANSFER_CLASS_2"/>
    <property type="match status" value="1"/>
</dbReference>
<dbReference type="Proteomes" id="UP000002524">
    <property type="component" value="Chromosome 1"/>
</dbReference>
<dbReference type="NCBIfam" id="TIGR01825">
    <property type="entry name" value="gly_Cac_T_rel"/>
    <property type="match status" value="1"/>
</dbReference>
<dbReference type="OrthoDB" id="9807157at2"/>
<proteinExistence type="inferred from homology"/>